<name>A0AAV4W735_CAEEX</name>
<dbReference type="AlphaFoldDB" id="A0AAV4W735"/>
<protein>
    <submittedName>
        <fullName evidence="1">Uncharacterized protein</fullName>
    </submittedName>
</protein>
<reference evidence="1 2" key="1">
    <citation type="submission" date="2021-06" db="EMBL/GenBank/DDBJ databases">
        <title>Caerostris extrusa draft genome.</title>
        <authorList>
            <person name="Kono N."/>
            <person name="Arakawa K."/>
        </authorList>
    </citation>
    <scope>NUCLEOTIDE SEQUENCE [LARGE SCALE GENOMIC DNA]</scope>
</reference>
<gene>
    <name evidence="1" type="ORF">CEXT_785081</name>
</gene>
<organism evidence="1 2">
    <name type="scientific">Caerostris extrusa</name>
    <name type="common">Bark spider</name>
    <name type="synonym">Caerostris bankana</name>
    <dbReference type="NCBI Taxonomy" id="172846"/>
    <lineage>
        <taxon>Eukaryota</taxon>
        <taxon>Metazoa</taxon>
        <taxon>Ecdysozoa</taxon>
        <taxon>Arthropoda</taxon>
        <taxon>Chelicerata</taxon>
        <taxon>Arachnida</taxon>
        <taxon>Araneae</taxon>
        <taxon>Araneomorphae</taxon>
        <taxon>Entelegynae</taxon>
        <taxon>Araneoidea</taxon>
        <taxon>Araneidae</taxon>
        <taxon>Caerostris</taxon>
    </lineage>
</organism>
<evidence type="ECO:0000313" key="1">
    <source>
        <dbReference type="EMBL" id="GIY78567.1"/>
    </source>
</evidence>
<sequence length="112" mass="13040">MQLNKFFNENNHRIIAPTSATRIDSRYNAHNIIDFAKFKNIPFPATAAVFHELSSNHLPYLLDINLNINPQTIPNLFFTNWDNYNFNLQQTNLKLININNEEDADTAIENFT</sequence>
<accession>A0AAV4W735</accession>
<keyword evidence="2" id="KW-1185">Reference proteome</keyword>
<dbReference type="Proteomes" id="UP001054945">
    <property type="component" value="Unassembled WGS sequence"/>
</dbReference>
<dbReference type="EMBL" id="BPLR01015769">
    <property type="protein sequence ID" value="GIY78567.1"/>
    <property type="molecule type" value="Genomic_DNA"/>
</dbReference>
<comment type="caution">
    <text evidence="1">The sequence shown here is derived from an EMBL/GenBank/DDBJ whole genome shotgun (WGS) entry which is preliminary data.</text>
</comment>
<proteinExistence type="predicted"/>
<evidence type="ECO:0000313" key="2">
    <source>
        <dbReference type="Proteomes" id="UP001054945"/>
    </source>
</evidence>